<evidence type="ECO:0000256" key="19">
    <source>
        <dbReference type="ARBA" id="ARBA00047808"/>
    </source>
</evidence>
<dbReference type="GO" id="GO:0046656">
    <property type="term" value="P:folic acid biosynthetic process"/>
    <property type="evidence" value="ECO:0007669"/>
    <property type="project" value="UniProtKB-KW"/>
</dbReference>
<evidence type="ECO:0000256" key="4">
    <source>
        <dbReference type="ARBA" id="ARBA00005150"/>
    </source>
</evidence>
<dbReference type="PANTHER" id="PTHR11136">
    <property type="entry name" value="FOLYLPOLYGLUTAMATE SYNTHASE-RELATED"/>
    <property type="match status" value="1"/>
</dbReference>
<protein>
    <recommendedName>
        <fullName evidence="8">Dihydrofolate synthase/folylpolyglutamate synthase</fullName>
        <ecNumber evidence="6">6.3.2.12</ecNumber>
        <ecNumber evidence="7">6.3.2.17</ecNumber>
    </recommendedName>
    <alternativeName>
        <fullName evidence="17">Folylpoly-gamma-glutamate synthetase-dihydrofolate synthetase</fullName>
    </alternativeName>
    <alternativeName>
        <fullName evidence="15">Folylpolyglutamate synthetase</fullName>
    </alternativeName>
    <alternativeName>
        <fullName evidence="16">Tetrahydrofolylpolyglutamate synthase</fullName>
    </alternativeName>
</protein>
<keyword evidence="12 22" id="KW-0067">ATP-binding</keyword>
<dbReference type="InterPro" id="IPR036565">
    <property type="entry name" value="Mur-like_cat_sf"/>
</dbReference>
<keyword evidence="14" id="KW-0289">Folate biosynthesis</keyword>
<evidence type="ECO:0000256" key="18">
    <source>
        <dbReference type="ARBA" id="ARBA00047493"/>
    </source>
</evidence>
<comment type="pathway">
    <text evidence="4">Cofactor biosynthesis; tetrahydrofolylpolyglutamate biosynthesis.</text>
</comment>
<sequence>MNYQETLDFLYAQLPMYQREGKAAFKKDLTNTIELCKFLGNPEKKFKSIHVAGTNGKGSSSHLMASVLQEAGYKVGLYTSPHLKNFTERVRINGVEMSENEVIDFVERVKPAIEKIQPSFFELTVAMAFDHFANQSVDFAVIEVGLGGRLDSTNVIRPEACLITNIGYDHMDMLGNTLRKIAREKAGIIKTETPVVVSQKQEEIAGVFMEIALEKNAPLVFAENHLSWKGNNVLLKDSVLLENVEIGVKGDYQKHNVLGVIALSYYLNEYQIADIELEAIKKGLLGVVENTGLKGRWQVLGHQPKIITDVGHNEDGWRFVLNQLQREEYNNLHIVLGVVVEKDLPNMLRKLPADAHYYFCKPNVPRGLEAQILFDAAKELGLKGECISDVNEAISKAKSNANQQDLIFIGGSTFVVAEINEL</sequence>
<evidence type="ECO:0000256" key="15">
    <source>
        <dbReference type="ARBA" id="ARBA00030048"/>
    </source>
</evidence>
<comment type="catalytic activity">
    <reaction evidence="21">
        <text>7,8-dihydropteroate + L-glutamate + ATP = 7,8-dihydrofolate + ADP + phosphate + H(+)</text>
        <dbReference type="Rhea" id="RHEA:23584"/>
        <dbReference type="ChEBI" id="CHEBI:15378"/>
        <dbReference type="ChEBI" id="CHEBI:17839"/>
        <dbReference type="ChEBI" id="CHEBI:29985"/>
        <dbReference type="ChEBI" id="CHEBI:30616"/>
        <dbReference type="ChEBI" id="CHEBI:43474"/>
        <dbReference type="ChEBI" id="CHEBI:57451"/>
        <dbReference type="ChEBI" id="CHEBI:456216"/>
        <dbReference type="EC" id="6.3.2.12"/>
    </reaction>
</comment>
<evidence type="ECO:0000256" key="17">
    <source>
        <dbReference type="ARBA" id="ARBA00032510"/>
    </source>
</evidence>
<dbReference type="Pfam" id="PF02875">
    <property type="entry name" value="Mur_ligase_C"/>
    <property type="match status" value="1"/>
</dbReference>
<gene>
    <name evidence="25" type="ORF">KMW28_06325</name>
</gene>
<dbReference type="Pfam" id="PF08245">
    <property type="entry name" value="Mur_ligase_M"/>
    <property type="match status" value="1"/>
</dbReference>
<evidence type="ECO:0000256" key="13">
    <source>
        <dbReference type="ARBA" id="ARBA00022842"/>
    </source>
</evidence>
<dbReference type="InterPro" id="IPR013221">
    <property type="entry name" value="Mur_ligase_cen"/>
</dbReference>
<dbReference type="PROSITE" id="PS01012">
    <property type="entry name" value="FOLYLPOLYGLU_SYNT_2"/>
    <property type="match status" value="1"/>
</dbReference>
<keyword evidence="10" id="KW-0479">Metal-binding</keyword>
<dbReference type="EMBL" id="CP076132">
    <property type="protein sequence ID" value="QWG03193.1"/>
    <property type="molecule type" value="Genomic_DNA"/>
</dbReference>
<keyword evidence="13" id="KW-0460">Magnesium</keyword>
<dbReference type="InterPro" id="IPR018109">
    <property type="entry name" value="Folylpolyglutamate_synth_CS"/>
</dbReference>
<dbReference type="SUPFAM" id="SSF53623">
    <property type="entry name" value="MurD-like peptide ligases, catalytic domain"/>
    <property type="match status" value="1"/>
</dbReference>
<evidence type="ECO:0000256" key="16">
    <source>
        <dbReference type="ARBA" id="ARBA00030592"/>
    </source>
</evidence>
<dbReference type="Proteomes" id="UP000678679">
    <property type="component" value="Chromosome 1"/>
</dbReference>
<dbReference type="SUPFAM" id="SSF53244">
    <property type="entry name" value="MurD-like peptide ligases, peptide-binding domain"/>
    <property type="match status" value="1"/>
</dbReference>
<comment type="function">
    <text evidence="2">Functions in two distinct reactions of the de novo folate biosynthetic pathway. Catalyzes the addition of a glutamate residue to dihydropteroate (7,8-dihydropteroate or H2Pte) to form dihydrofolate (7,8-dihydrofolate monoglutamate or H2Pte-Glu). Also catalyzes successive additions of L-glutamate to tetrahydrofolate or 10-formyltetrahydrofolate or 5,10-methylenetetrahydrofolate, leading to folylpolyglutamate derivatives.</text>
</comment>
<comment type="pathway">
    <text evidence="3">Cofactor biosynthesis; tetrahydrofolate biosynthesis; 7,8-dihydrofolate from 2-amino-4-hydroxy-6-hydroxymethyl-7,8-dihydropteridine diphosphate and 4-aminobenzoate: step 2/2.</text>
</comment>
<evidence type="ECO:0000256" key="8">
    <source>
        <dbReference type="ARBA" id="ARBA00019357"/>
    </source>
</evidence>
<evidence type="ECO:0000256" key="22">
    <source>
        <dbReference type="PIRNR" id="PIRNR001563"/>
    </source>
</evidence>
<evidence type="ECO:0000256" key="5">
    <source>
        <dbReference type="ARBA" id="ARBA00008276"/>
    </source>
</evidence>
<dbReference type="Gene3D" id="3.90.190.20">
    <property type="entry name" value="Mur ligase, C-terminal domain"/>
    <property type="match status" value="1"/>
</dbReference>
<dbReference type="PROSITE" id="PS01011">
    <property type="entry name" value="FOLYLPOLYGLU_SYNT_1"/>
    <property type="match status" value="1"/>
</dbReference>
<feature type="domain" description="Mur ligase C-terminal" evidence="23">
    <location>
        <begin position="295"/>
        <end position="412"/>
    </location>
</feature>
<dbReference type="EC" id="6.3.2.17" evidence="7"/>
<evidence type="ECO:0000256" key="11">
    <source>
        <dbReference type="ARBA" id="ARBA00022741"/>
    </source>
</evidence>
<dbReference type="InterPro" id="IPR004101">
    <property type="entry name" value="Mur_ligase_C"/>
</dbReference>
<dbReference type="GO" id="GO:0046872">
    <property type="term" value="F:metal ion binding"/>
    <property type="evidence" value="ECO:0007669"/>
    <property type="project" value="UniProtKB-KW"/>
</dbReference>
<comment type="catalytic activity">
    <reaction evidence="18">
        <text>(6S)-5,6,7,8-tetrahydrofolyl-(gamma-L-Glu)(n) + L-glutamate + ATP = (6S)-5,6,7,8-tetrahydrofolyl-(gamma-L-Glu)(n+1) + ADP + phosphate + H(+)</text>
        <dbReference type="Rhea" id="RHEA:10580"/>
        <dbReference type="Rhea" id="RHEA-COMP:14738"/>
        <dbReference type="Rhea" id="RHEA-COMP:14740"/>
        <dbReference type="ChEBI" id="CHEBI:15378"/>
        <dbReference type="ChEBI" id="CHEBI:29985"/>
        <dbReference type="ChEBI" id="CHEBI:30616"/>
        <dbReference type="ChEBI" id="CHEBI:43474"/>
        <dbReference type="ChEBI" id="CHEBI:141005"/>
        <dbReference type="ChEBI" id="CHEBI:456216"/>
        <dbReference type="EC" id="6.3.2.17"/>
    </reaction>
</comment>
<evidence type="ECO:0000256" key="9">
    <source>
        <dbReference type="ARBA" id="ARBA00022598"/>
    </source>
</evidence>
<dbReference type="NCBIfam" id="TIGR01499">
    <property type="entry name" value="folC"/>
    <property type="match status" value="1"/>
</dbReference>
<dbReference type="GO" id="GO:0005737">
    <property type="term" value="C:cytoplasm"/>
    <property type="evidence" value="ECO:0007669"/>
    <property type="project" value="TreeGrafter"/>
</dbReference>
<dbReference type="PIRSF" id="PIRSF001563">
    <property type="entry name" value="Folylpolyglu_synth"/>
    <property type="match status" value="1"/>
</dbReference>
<comment type="cofactor">
    <cofactor evidence="1">
        <name>Mg(2+)</name>
        <dbReference type="ChEBI" id="CHEBI:18420"/>
    </cofactor>
</comment>
<evidence type="ECO:0000313" key="25">
    <source>
        <dbReference type="EMBL" id="QWG03193.1"/>
    </source>
</evidence>
<feature type="domain" description="Mur ligase central" evidence="24">
    <location>
        <begin position="51"/>
        <end position="263"/>
    </location>
</feature>
<evidence type="ECO:0000259" key="24">
    <source>
        <dbReference type="Pfam" id="PF08245"/>
    </source>
</evidence>
<evidence type="ECO:0000256" key="7">
    <source>
        <dbReference type="ARBA" id="ARBA00013025"/>
    </source>
</evidence>
<dbReference type="GO" id="GO:0008841">
    <property type="term" value="F:dihydrofolate synthase activity"/>
    <property type="evidence" value="ECO:0007669"/>
    <property type="project" value="UniProtKB-EC"/>
</dbReference>
<dbReference type="GO" id="GO:0005524">
    <property type="term" value="F:ATP binding"/>
    <property type="evidence" value="ECO:0007669"/>
    <property type="project" value="UniProtKB-KW"/>
</dbReference>
<evidence type="ECO:0000256" key="21">
    <source>
        <dbReference type="ARBA" id="ARBA00049161"/>
    </source>
</evidence>
<evidence type="ECO:0000256" key="14">
    <source>
        <dbReference type="ARBA" id="ARBA00022909"/>
    </source>
</evidence>
<dbReference type="KEGG" id="fya:KMW28_06325"/>
<reference evidence="25 26" key="1">
    <citation type="submission" date="2021-05" db="EMBL/GenBank/DDBJ databases">
        <title>Comparative genomic studies on the polysaccharide-degrading batcterial strains of the Flammeovirga genus.</title>
        <authorList>
            <person name="Zewei F."/>
            <person name="Zheng Z."/>
            <person name="Yu L."/>
            <person name="Ruyue G."/>
            <person name="Yanhong M."/>
            <person name="Yuanyuan C."/>
            <person name="Jingyan G."/>
            <person name="Wenjun H."/>
        </authorList>
    </citation>
    <scope>NUCLEOTIDE SEQUENCE [LARGE SCALE GENOMIC DNA]</scope>
    <source>
        <strain evidence="25 26">NBRC:100898</strain>
    </source>
</reference>
<comment type="catalytic activity">
    <reaction evidence="20">
        <text>(6R)-5,10-methylenetetrahydrofolyl-(gamma-L-Glu)(n) + L-glutamate + ATP = (6R)-5,10-methylenetetrahydrofolyl-(gamma-L-Glu)(n+1) + ADP + phosphate + H(+)</text>
        <dbReference type="Rhea" id="RHEA:51912"/>
        <dbReference type="Rhea" id="RHEA-COMP:13257"/>
        <dbReference type="Rhea" id="RHEA-COMP:13258"/>
        <dbReference type="ChEBI" id="CHEBI:15378"/>
        <dbReference type="ChEBI" id="CHEBI:29985"/>
        <dbReference type="ChEBI" id="CHEBI:30616"/>
        <dbReference type="ChEBI" id="CHEBI:43474"/>
        <dbReference type="ChEBI" id="CHEBI:136572"/>
        <dbReference type="ChEBI" id="CHEBI:456216"/>
        <dbReference type="EC" id="6.3.2.17"/>
    </reaction>
</comment>
<proteinExistence type="inferred from homology"/>
<dbReference type="InterPro" id="IPR036615">
    <property type="entry name" value="Mur_ligase_C_dom_sf"/>
</dbReference>
<dbReference type="FunFam" id="3.40.1190.10:FF:000011">
    <property type="entry name" value="Folylpolyglutamate synthase/dihydrofolate synthase"/>
    <property type="match status" value="1"/>
</dbReference>
<evidence type="ECO:0000256" key="3">
    <source>
        <dbReference type="ARBA" id="ARBA00004799"/>
    </source>
</evidence>
<keyword evidence="9 22" id="KW-0436">Ligase</keyword>
<dbReference type="EC" id="6.3.2.12" evidence="6"/>
<organism evidence="25 26">
    <name type="scientific">Flammeovirga yaeyamensis</name>
    <dbReference type="NCBI Taxonomy" id="367791"/>
    <lineage>
        <taxon>Bacteria</taxon>
        <taxon>Pseudomonadati</taxon>
        <taxon>Bacteroidota</taxon>
        <taxon>Cytophagia</taxon>
        <taxon>Cytophagales</taxon>
        <taxon>Flammeovirgaceae</taxon>
        <taxon>Flammeovirga</taxon>
    </lineage>
</organism>
<evidence type="ECO:0000256" key="1">
    <source>
        <dbReference type="ARBA" id="ARBA00001946"/>
    </source>
</evidence>
<evidence type="ECO:0000256" key="10">
    <source>
        <dbReference type="ARBA" id="ARBA00022723"/>
    </source>
</evidence>
<dbReference type="RefSeq" id="WP_169664126.1">
    <property type="nucleotide sequence ID" value="NZ_CP076132.1"/>
</dbReference>
<evidence type="ECO:0000256" key="2">
    <source>
        <dbReference type="ARBA" id="ARBA00002714"/>
    </source>
</evidence>
<evidence type="ECO:0000256" key="12">
    <source>
        <dbReference type="ARBA" id="ARBA00022840"/>
    </source>
</evidence>
<name>A0AAX1N6L0_9BACT</name>
<accession>A0AAX1N6L0</accession>
<evidence type="ECO:0000256" key="6">
    <source>
        <dbReference type="ARBA" id="ARBA00013023"/>
    </source>
</evidence>
<dbReference type="InterPro" id="IPR001645">
    <property type="entry name" value="Folylpolyglutamate_synth"/>
</dbReference>
<dbReference type="PANTHER" id="PTHR11136:SF0">
    <property type="entry name" value="DIHYDROFOLATE SYNTHETASE-RELATED"/>
    <property type="match status" value="1"/>
</dbReference>
<evidence type="ECO:0000256" key="20">
    <source>
        <dbReference type="ARBA" id="ARBA00049035"/>
    </source>
</evidence>
<evidence type="ECO:0000313" key="26">
    <source>
        <dbReference type="Proteomes" id="UP000678679"/>
    </source>
</evidence>
<comment type="similarity">
    <text evidence="5 22">Belongs to the folylpolyglutamate synthase family.</text>
</comment>
<keyword evidence="11 22" id="KW-0547">Nucleotide-binding</keyword>
<dbReference type="AlphaFoldDB" id="A0AAX1N6L0"/>
<evidence type="ECO:0000259" key="23">
    <source>
        <dbReference type="Pfam" id="PF02875"/>
    </source>
</evidence>
<dbReference type="GO" id="GO:0004326">
    <property type="term" value="F:tetrahydrofolylpolyglutamate synthase activity"/>
    <property type="evidence" value="ECO:0007669"/>
    <property type="project" value="UniProtKB-EC"/>
</dbReference>
<comment type="catalytic activity">
    <reaction evidence="19">
        <text>10-formyltetrahydrofolyl-(gamma-L-Glu)(n) + L-glutamate + ATP = 10-formyltetrahydrofolyl-(gamma-L-Glu)(n+1) + ADP + phosphate + H(+)</text>
        <dbReference type="Rhea" id="RHEA:51904"/>
        <dbReference type="Rhea" id="RHEA-COMP:13088"/>
        <dbReference type="Rhea" id="RHEA-COMP:14300"/>
        <dbReference type="ChEBI" id="CHEBI:15378"/>
        <dbReference type="ChEBI" id="CHEBI:29985"/>
        <dbReference type="ChEBI" id="CHEBI:30616"/>
        <dbReference type="ChEBI" id="CHEBI:43474"/>
        <dbReference type="ChEBI" id="CHEBI:134413"/>
        <dbReference type="ChEBI" id="CHEBI:456216"/>
        <dbReference type="EC" id="6.3.2.17"/>
    </reaction>
</comment>
<keyword evidence="26" id="KW-1185">Reference proteome</keyword>
<dbReference type="Gene3D" id="3.40.1190.10">
    <property type="entry name" value="Mur-like, catalytic domain"/>
    <property type="match status" value="1"/>
</dbReference>